<accession>A0ABQ3LCL9</accession>
<proteinExistence type="predicted"/>
<name>A0ABQ3LCL9_9PSEU</name>
<reference evidence="2" key="1">
    <citation type="journal article" date="2019" name="Int. J. Syst. Evol. Microbiol.">
        <title>The Global Catalogue of Microorganisms (GCM) 10K type strain sequencing project: providing services to taxonomists for standard genome sequencing and annotation.</title>
        <authorList>
            <consortium name="The Broad Institute Genomics Platform"/>
            <consortium name="The Broad Institute Genome Sequencing Center for Infectious Disease"/>
            <person name="Wu L."/>
            <person name="Ma J."/>
        </authorList>
    </citation>
    <scope>NUCLEOTIDE SEQUENCE [LARGE SCALE GENOMIC DNA]</scope>
    <source>
        <strain evidence="2">CGMCC 4.7683</strain>
    </source>
</reference>
<sequence>MDEKGTLIRRIGTRDAVFIGLAPAAGAAGARLPAGLTVARTSGDPRPRSAGRAVPAFSLPAVPVPTGRGVPALGALGYAIRRQFASNVR</sequence>
<evidence type="ECO:0000313" key="2">
    <source>
        <dbReference type="Proteomes" id="UP000635387"/>
    </source>
</evidence>
<dbReference type="Proteomes" id="UP000635387">
    <property type="component" value="Unassembled WGS sequence"/>
</dbReference>
<dbReference type="EMBL" id="BNAY01000002">
    <property type="protein sequence ID" value="GHH11507.1"/>
    <property type="molecule type" value="Genomic_DNA"/>
</dbReference>
<keyword evidence="2" id="KW-1185">Reference proteome</keyword>
<evidence type="ECO:0000313" key="1">
    <source>
        <dbReference type="EMBL" id="GHH11507.1"/>
    </source>
</evidence>
<organism evidence="1 2">
    <name type="scientific">Amycolatopsis oliviviridis</name>
    <dbReference type="NCBI Taxonomy" id="1471590"/>
    <lineage>
        <taxon>Bacteria</taxon>
        <taxon>Bacillati</taxon>
        <taxon>Actinomycetota</taxon>
        <taxon>Actinomycetes</taxon>
        <taxon>Pseudonocardiales</taxon>
        <taxon>Pseudonocardiaceae</taxon>
        <taxon>Amycolatopsis</taxon>
    </lineage>
</organism>
<protein>
    <submittedName>
        <fullName evidence="1">Uncharacterized protein</fullName>
    </submittedName>
</protein>
<comment type="caution">
    <text evidence="1">The sequence shown here is derived from an EMBL/GenBank/DDBJ whole genome shotgun (WGS) entry which is preliminary data.</text>
</comment>
<gene>
    <name evidence="1" type="ORF">GCM10017790_21810</name>
</gene>